<evidence type="ECO:0000313" key="2">
    <source>
        <dbReference type="Proteomes" id="UP000576969"/>
    </source>
</evidence>
<organism evidence="1 2">
    <name type="scientific">Microbacterium immunditiarum</name>
    <dbReference type="NCBI Taxonomy" id="337480"/>
    <lineage>
        <taxon>Bacteria</taxon>
        <taxon>Bacillati</taxon>
        <taxon>Actinomycetota</taxon>
        <taxon>Actinomycetes</taxon>
        <taxon>Micrococcales</taxon>
        <taxon>Microbacteriaceae</taxon>
        <taxon>Microbacterium</taxon>
    </lineage>
</organism>
<dbReference type="SUPFAM" id="SSF52096">
    <property type="entry name" value="ClpP/crotonase"/>
    <property type="match status" value="1"/>
</dbReference>
<keyword evidence="1" id="KW-0456">Lyase</keyword>
<dbReference type="PANTHER" id="PTHR43459:SF1">
    <property type="entry name" value="EG:BACN32G11.4 PROTEIN"/>
    <property type="match status" value="1"/>
</dbReference>
<evidence type="ECO:0000313" key="1">
    <source>
        <dbReference type="EMBL" id="NYE18798.1"/>
    </source>
</evidence>
<name>A0A7Y9GLN6_9MICO</name>
<comment type="caution">
    <text evidence="1">The sequence shown here is derived from an EMBL/GenBank/DDBJ whole genome shotgun (WGS) entry which is preliminary data.</text>
</comment>
<dbReference type="Pfam" id="PF00378">
    <property type="entry name" value="ECH_1"/>
    <property type="match status" value="1"/>
</dbReference>
<dbReference type="EC" id="4.2.1.17" evidence="1"/>
<accession>A0A7Y9GLN6</accession>
<dbReference type="InterPro" id="IPR029045">
    <property type="entry name" value="ClpP/crotonase-like_dom_sf"/>
</dbReference>
<dbReference type="CDD" id="cd06558">
    <property type="entry name" value="crotonase-like"/>
    <property type="match status" value="1"/>
</dbReference>
<gene>
    <name evidence="1" type="ORF">BJ991_000826</name>
</gene>
<sequence>MSALRVEEDGPVRVLTLDRPDALNAIDHELHEALADVWPRLDADREARAVVLTGSGRAFCAGGDLDWIRDAGGSDEGAASMMKTATRIITGMLGTRLPVVAAVNGPAIGLGCTLTVLSDLVLASPDAWFSDPHVGVGLAAGDGGILWSSLTGMHVAKEFLFLGGRLPADDAVRAGLANRVVPAESLREESLILAHRLAELPAPALQGTKRAMNSMLMAAWPSLENGIAAEERSMRSVEHHARLAEVRPPTR</sequence>
<dbReference type="RefSeq" id="WP_179487707.1">
    <property type="nucleotide sequence ID" value="NZ_JACCBV010000001.1"/>
</dbReference>
<reference evidence="1 2" key="1">
    <citation type="submission" date="2020-07" db="EMBL/GenBank/DDBJ databases">
        <title>Sequencing the genomes of 1000 actinobacteria strains.</title>
        <authorList>
            <person name="Klenk H.-P."/>
        </authorList>
    </citation>
    <scope>NUCLEOTIDE SEQUENCE [LARGE SCALE GENOMIC DNA]</scope>
    <source>
        <strain evidence="1 2">DSM 24662</strain>
    </source>
</reference>
<keyword evidence="2" id="KW-1185">Reference proteome</keyword>
<dbReference type="GO" id="GO:0004300">
    <property type="term" value="F:enoyl-CoA hydratase activity"/>
    <property type="evidence" value="ECO:0007669"/>
    <property type="project" value="UniProtKB-EC"/>
</dbReference>
<proteinExistence type="predicted"/>
<dbReference type="AlphaFoldDB" id="A0A7Y9GLN6"/>
<dbReference type="Gene3D" id="3.90.226.10">
    <property type="entry name" value="2-enoyl-CoA Hydratase, Chain A, domain 1"/>
    <property type="match status" value="1"/>
</dbReference>
<dbReference type="InterPro" id="IPR001753">
    <property type="entry name" value="Enoyl-CoA_hydra/iso"/>
</dbReference>
<dbReference type="EMBL" id="JACCBV010000001">
    <property type="protein sequence ID" value="NYE18798.1"/>
    <property type="molecule type" value="Genomic_DNA"/>
</dbReference>
<dbReference type="PANTHER" id="PTHR43459">
    <property type="entry name" value="ENOYL-COA HYDRATASE"/>
    <property type="match status" value="1"/>
</dbReference>
<dbReference type="Proteomes" id="UP000576969">
    <property type="component" value="Unassembled WGS sequence"/>
</dbReference>
<protein>
    <submittedName>
        <fullName evidence="1">Enoyl-CoA hydratase</fullName>
        <ecNumber evidence="1">4.2.1.17</ecNumber>
    </submittedName>
</protein>